<gene>
    <name evidence="2" type="ORF">SU9_22720</name>
</gene>
<feature type="compositionally biased region" description="Basic residues" evidence="1">
    <location>
        <begin position="343"/>
        <end position="355"/>
    </location>
</feature>
<feature type="compositionally biased region" description="Gly residues" evidence="1">
    <location>
        <begin position="370"/>
        <end position="379"/>
    </location>
</feature>
<accession>J1RK10</accession>
<feature type="compositionally biased region" description="Gly residues" evidence="1">
    <location>
        <begin position="325"/>
        <end position="341"/>
    </location>
</feature>
<proteinExistence type="predicted"/>
<comment type="caution">
    <text evidence="2">The sequence shown here is derived from an EMBL/GenBank/DDBJ whole genome shotgun (WGS) entry which is preliminary data.</text>
</comment>
<feature type="region of interest" description="Disordered" evidence="1">
    <location>
        <begin position="255"/>
        <end position="282"/>
    </location>
</feature>
<sequence length="652" mass="66626">MWYGPGPAPAARRLTNSETDLGLELGGLQDLLDRGQVAGGVGAVHQTVVVGEREVGHVAHRDGLAEVRVVDDHRALDGGTDAQDADLVRGHDDGVEQGAARTGVADGEGRTGQLVRRDLVRADLARQVRRLAGDTGDVEVTGVLDDRGHQALLRVHRDTDVLGVEVGDGALVLVDPGVDDRVGLQRLDSGLDEERHRGELDALTLREGVLGLVAHPHDLGDVHLDHGGQLRLAVQGLHHVVADDLAHPRHLDGLTAQRGHLDGRGLRRGRSGGSGRGGLGGLRGGDDVLLADAATDAGALDRGEVDAALRGELAHQRGDVRTLTGGRGRGDGGGSRGGSRSGGRSRSRRGGRSGGRRGSSGRGRGRGRGGLRSGGGGRGRGGRGRSGGRGRALGTDDGELGADLGGLVLTDDDLQQGAGGRGGDLGVDLVGGDLQQRLVGRDLLADLLQPAGDGALGDALAERGKDDVRALGAARGGSGGGGGLGCRGRGGLGLRLGGGRLGGGRSRGSGRGAGAVVDDGQLGADLHGLVLGHLDGGQDTSGRGRDLGVDLVGRHLEQRLVDLDALALGLQPPGDGALGDALAERRKGYGNRHGFSCSLQMWCGCGRARDWDQSWEWRGLPARARWASPRASFCVGCACTSCATSAGRASQL</sequence>
<reference evidence="2" key="1">
    <citation type="journal article" date="2012" name="J. Bacteriol.">
        <title>Genome Sequence of Streptomyces auratus Strain AGR0001, a Phoslactomycin-Producing Actinomycete.</title>
        <authorList>
            <person name="Han X."/>
            <person name="Li M."/>
            <person name="Ding Z."/>
            <person name="Zhao J."/>
            <person name="Ji K."/>
            <person name="Wen M."/>
            <person name="Lu T."/>
        </authorList>
    </citation>
    <scope>NUCLEOTIDE SEQUENCE [LARGE SCALE GENOMIC DNA]</scope>
    <source>
        <strain evidence="2">AGR0001</strain>
    </source>
</reference>
<name>J1RK10_9ACTN</name>
<dbReference type="AlphaFoldDB" id="J1RK10"/>
<feature type="region of interest" description="Disordered" evidence="1">
    <location>
        <begin position="316"/>
        <end position="397"/>
    </location>
</feature>
<protein>
    <submittedName>
        <fullName evidence="2">ABC transporter ATPase</fullName>
    </submittedName>
</protein>
<organism evidence="2">
    <name type="scientific">Streptomyces auratus AGR0001</name>
    <dbReference type="NCBI Taxonomy" id="1160718"/>
    <lineage>
        <taxon>Bacteria</taxon>
        <taxon>Bacillati</taxon>
        <taxon>Actinomycetota</taxon>
        <taxon>Actinomycetes</taxon>
        <taxon>Kitasatosporales</taxon>
        <taxon>Streptomycetaceae</taxon>
        <taxon>Streptomyces</taxon>
    </lineage>
</organism>
<dbReference type="EMBL" id="AJGV01000134">
    <property type="protein sequence ID" value="EJJ04734.1"/>
    <property type="molecule type" value="Genomic_DNA"/>
</dbReference>
<dbReference type="eggNOG" id="ENOG5033PFT">
    <property type="taxonomic scope" value="Bacteria"/>
</dbReference>
<evidence type="ECO:0000256" key="1">
    <source>
        <dbReference type="SAM" id="MobiDB-lite"/>
    </source>
</evidence>
<dbReference type="HOGENOM" id="CLU_447510_0_0_11"/>
<feature type="compositionally biased region" description="Gly residues" evidence="1">
    <location>
        <begin position="271"/>
        <end position="282"/>
    </location>
</feature>
<evidence type="ECO:0000313" key="2">
    <source>
        <dbReference type="EMBL" id="EJJ04734.1"/>
    </source>
</evidence>